<evidence type="ECO:0000313" key="1">
    <source>
        <dbReference type="EMBL" id="TJZ60114.1"/>
    </source>
</evidence>
<sequence length="71" mass="8418">MATETQMTKLIEEQKQMLKMSGDDIEKEQLISQEAMDKRNLEWLNVLGSVKLPVDFDEEKELDAYFENKHR</sequence>
<organism evidence="1 2">
    <name type="scientific">Sphingobacterium olei</name>
    <dbReference type="NCBI Taxonomy" id="2571155"/>
    <lineage>
        <taxon>Bacteria</taxon>
        <taxon>Pseudomonadati</taxon>
        <taxon>Bacteroidota</taxon>
        <taxon>Sphingobacteriia</taxon>
        <taxon>Sphingobacteriales</taxon>
        <taxon>Sphingobacteriaceae</taxon>
        <taxon>Sphingobacterium</taxon>
    </lineage>
</organism>
<dbReference type="EMBL" id="SUME01000005">
    <property type="protein sequence ID" value="TJZ60114.1"/>
    <property type="molecule type" value="Genomic_DNA"/>
</dbReference>
<gene>
    <name evidence="1" type="ORF">FAZ15_14630</name>
</gene>
<dbReference type="AlphaFoldDB" id="A0A4U0PBV5"/>
<accession>A0A4U0PBV5</accession>
<evidence type="ECO:0000313" key="2">
    <source>
        <dbReference type="Proteomes" id="UP000306808"/>
    </source>
</evidence>
<proteinExistence type="predicted"/>
<name>A0A4U0PBV5_9SPHI</name>
<protein>
    <submittedName>
        <fullName evidence="1">Uncharacterized protein</fullName>
    </submittedName>
</protein>
<keyword evidence="2" id="KW-1185">Reference proteome</keyword>
<dbReference type="Proteomes" id="UP000306808">
    <property type="component" value="Unassembled WGS sequence"/>
</dbReference>
<comment type="caution">
    <text evidence="1">The sequence shown here is derived from an EMBL/GenBank/DDBJ whole genome shotgun (WGS) entry which is preliminary data.</text>
</comment>
<dbReference type="RefSeq" id="WP_136902054.1">
    <property type="nucleotide sequence ID" value="NZ_SUME01000005.1"/>
</dbReference>
<reference evidence="1 2" key="1">
    <citation type="submission" date="2019-04" db="EMBL/GenBank/DDBJ databases">
        <title>Sphingobacterium olei sp. nov., isolated from oil-contaminated soil.</title>
        <authorList>
            <person name="Liu B."/>
        </authorList>
    </citation>
    <scope>NUCLEOTIDE SEQUENCE [LARGE SCALE GENOMIC DNA]</scope>
    <source>
        <strain evidence="1 2">HAL-9</strain>
    </source>
</reference>
<dbReference type="OrthoDB" id="1262144at2"/>